<sequence>MALGLVDLMFESLKRLAPDAPLLCLQGGALVGLLAAVLLVSRRLNLRLPERSLAMGVAVGLTGYVVGALASTYGEGVVRPTLVIDFLFLGAFLGGRVGGLACFALVELARWQFAGILHPLAALADGSVHVMAGWLMRHVLDPQALLPLRLRTVCLVWVMRLASTVVGAMVGSLISDSPDEVLISVWQGRSTVLPISFIIIYSLLQLLSNDAQIDAQHAREQEALRLDPVSGLANRRALNEFMVQSWQGTAERPACLAVLELGNVRDFLSRYGHEQACQQWRASGLEQGGALLQEVLWRLRVYRPWAFQYSDFSLGLFLDGVSLPHLEASRELEPVLLRCEQGLAEAWPGFRPVLRCAVVELASPSQTEGLTVPYREITMALNSLFAGVAYFNGLMQRDTALDAFIESQLGFWSDPARMPIWLQPKLNLVSGQVMGAEALLRLNDPQERPIAPMRVISALRRCGRLFEFEWASVTAVVHLLRRFGRGLPGVSMAVNVSAESLRRQGFSEAVWRLLAQCQVPPDQLRLEIVEWSELVNDPQVRDNLQDLSARGVPLSIDDFGTGYSNLLLLTRFPFSEVKIDQTLVNSLDDLKSLAVVEHIVELAHRCQASVVAEGVETPSLAAQVRSLGADMGQGYLFSQALPPDEFLAYCQRPPEVLPA</sequence>
<comment type="caution">
    <text evidence="3">The sequence shown here is derived from an EMBL/GenBank/DDBJ whole genome shotgun (WGS) entry which is preliminary data.</text>
</comment>
<feature type="transmembrane region" description="Helical" evidence="1">
    <location>
        <begin position="53"/>
        <end position="74"/>
    </location>
</feature>
<name>A0ABT5MID4_9BURK</name>
<keyword evidence="1" id="KW-0812">Transmembrane</keyword>
<dbReference type="EMBL" id="JAQSIO010000006">
    <property type="protein sequence ID" value="MDD0816186.1"/>
    <property type="molecule type" value="Genomic_DNA"/>
</dbReference>
<evidence type="ECO:0000256" key="1">
    <source>
        <dbReference type="SAM" id="Phobius"/>
    </source>
</evidence>
<organism evidence="3 4">
    <name type="scientific">Curvibacter microcysteis</name>
    <dbReference type="NCBI Taxonomy" id="3026419"/>
    <lineage>
        <taxon>Bacteria</taxon>
        <taxon>Pseudomonadati</taxon>
        <taxon>Pseudomonadota</taxon>
        <taxon>Betaproteobacteria</taxon>
        <taxon>Burkholderiales</taxon>
        <taxon>Comamonadaceae</taxon>
        <taxon>Curvibacter</taxon>
    </lineage>
</organism>
<dbReference type="InterPro" id="IPR035919">
    <property type="entry name" value="EAL_sf"/>
</dbReference>
<feature type="transmembrane region" description="Helical" evidence="1">
    <location>
        <begin position="113"/>
        <end position="135"/>
    </location>
</feature>
<dbReference type="Pfam" id="PF00563">
    <property type="entry name" value="EAL"/>
    <property type="match status" value="1"/>
</dbReference>
<keyword evidence="4" id="KW-1185">Reference proteome</keyword>
<feature type="transmembrane region" description="Helical" evidence="1">
    <location>
        <begin position="20"/>
        <end position="41"/>
    </location>
</feature>
<reference evidence="3 4" key="1">
    <citation type="submission" date="2023-02" db="EMBL/GenBank/DDBJ databases">
        <title>Bacterial whole genome sequence for Curvibacter sp. HBC28.</title>
        <authorList>
            <person name="Le V."/>
            <person name="Ko S.-R."/>
            <person name="Ahn C.-Y."/>
            <person name="Oh H.-M."/>
        </authorList>
    </citation>
    <scope>NUCLEOTIDE SEQUENCE [LARGE SCALE GENOMIC DNA]</scope>
    <source>
        <strain evidence="3 4">HBC28</strain>
    </source>
</reference>
<dbReference type="SUPFAM" id="SSF141868">
    <property type="entry name" value="EAL domain-like"/>
    <property type="match status" value="1"/>
</dbReference>
<proteinExistence type="predicted"/>
<evidence type="ECO:0000313" key="4">
    <source>
        <dbReference type="Proteomes" id="UP001528672"/>
    </source>
</evidence>
<accession>A0ABT5MID4</accession>
<dbReference type="RefSeq" id="WP_273927878.1">
    <property type="nucleotide sequence ID" value="NZ_JAQSIO010000006.1"/>
</dbReference>
<gene>
    <name evidence="3" type="ORF">PSQ39_16220</name>
</gene>
<feature type="transmembrane region" description="Helical" evidence="1">
    <location>
        <begin position="86"/>
        <end position="106"/>
    </location>
</feature>
<dbReference type="CDD" id="cd01948">
    <property type="entry name" value="EAL"/>
    <property type="match status" value="1"/>
</dbReference>
<protein>
    <submittedName>
        <fullName evidence="3">EAL domain-containing protein</fullName>
    </submittedName>
</protein>
<dbReference type="Proteomes" id="UP001528672">
    <property type="component" value="Unassembled WGS sequence"/>
</dbReference>
<keyword evidence="1" id="KW-1133">Transmembrane helix</keyword>
<dbReference type="Gene3D" id="3.20.20.450">
    <property type="entry name" value="EAL domain"/>
    <property type="match status" value="1"/>
</dbReference>
<dbReference type="InterPro" id="IPR001633">
    <property type="entry name" value="EAL_dom"/>
</dbReference>
<evidence type="ECO:0000259" key="2">
    <source>
        <dbReference type="PROSITE" id="PS50883"/>
    </source>
</evidence>
<keyword evidence="1" id="KW-0472">Membrane</keyword>
<evidence type="ECO:0000313" key="3">
    <source>
        <dbReference type="EMBL" id="MDD0816186.1"/>
    </source>
</evidence>
<dbReference type="InterPro" id="IPR050706">
    <property type="entry name" value="Cyclic-di-GMP_PDE-like"/>
</dbReference>
<dbReference type="PANTHER" id="PTHR33121:SF70">
    <property type="entry name" value="SIGNALING PROTEIN YKOW"/>
    <property type="match status" value="1"/>
</dbReference>
<feature type="domain" description="EAL" evidence="2">
    <location>
        <begin position="398"/>
        <end position="654"/>
    </location>
</feature>
<dbReference type="PROSITE" id="PS50883">
    <property type="entry name" value="EAL"/>
    <property type="match status" value="1"/>
</dbReference>
<dbReference type="PANTHER" id="PTHR33121">
    <property type="entry name" value="CYCLIC DI-GMP PHOSPHODIESTERASE PDEF"/>
    <property type="match status" value="1"/>
</dbReference>
<dbReference type="SMART" id="SM00052">
    <property type="entry name" value="EAL"/>
    <property type="match status" value="1"/>
</dbReference>